<reference evidence="1" key="1">
    <citation type="journal article" date="2014" name="Int. J. Syst. Evol. Microbiol.">
        <title>Complete genome sequence of Corynebacterium casei LMG S-19264T (=DSM 44701T), isolated from a smear-ripened cheese.</title>
        <authorList>
            <consortium name="US DOE Joint Genome Institute (JGI-PGF)"/>
            <person name="Walter F."/>
            <person name="Albersmeier A."/>
            <person name="Kalinowski J."/>
            <person name="Ruckert C."/>
        </authorList>
    </citation>
    <scope>NUCLEOTIDE SEQUENCE</scope>
    <source>
        <strain evidence="1">CGMCC 1.12698</strain>
    </source>
</reference>
<evidence type="ECO:0000313" key="2">
    <source>
        <dbReference type="Proteomes" id="UP000605259"/>
    </source>
</evidence>
<sequence length="174" mass="20346">MPVNPNKEVSIKISEALGEISIFIPDDYMDFINIKLTEEKFQHFSTLIRQYVIPVLEKHCDLEPSEISVYIEEALDYVIQENYEAIFLVDKTPKKSPSRKRTAILKGIHRSEGFQLWCEVYNEKGRRVVNQLFVEEVGNEIVYARFLGTLKWENENHIVIKSKKSSWTAEVHVE</sequence>
<proteinExistence type="predicted"/>
<name>A0A917AMW8_9BACI</name>
<accession>A0A917AMW8</accession>
<dbReference type="EMBL" id="BMFK01000001">
    <property type="protein sequence ID" value="GGE62023.1"/>
    <property type="molecule type" value="Genomic_DNA"/>
</dbReference>
<keyword evidence="2" id="KW-1185">Reference proteome</keyword>
<dbReference type="RefSeq" id="WP_229722149.1">
    <property type="nucleotide sequence ID" value="NZ_BMFK01000001.1"/>
</dbReference>
<organism evidence="1 2">
    <name type="scientific">Priestia taiwanensis</name>
    <dbReference type="NCBI Taxonomy" id="1347902"/>
    <lineage>
        <taxon>Bacteria</taxon>
        <taxon>Bacillati</taxon>
        <taxon>Bacillota</taxon>
        <taxon>Bacilli</taxon>
        <taxon>Bacillales</taxon>
        <taxon>Bacillaceae</taxon>
        <taxon>Priestia</taxon>
    </lineage>
</organism>
<dbReference type="Proteomes" id="UP000605259">
    <property type="component" value="Unassembled WGS sequence"/>
</dbReference>
<reference evidence="1" key="2">
    <citation type="submission" date="2020-09" db="EMBL/GenBank/DDBJ databases">
        <authorList>
            <person name="Sun Q."/>
            <person name="Zhou Y."/>
        </authorList>
    </citation>
    <scope>NUCLEOTIDE SEQUENCE</scope>
    <source>
        <strain evidence="1">CGMCC 1.12698</strain>
    </source>
</reference>
<protein>
    <submittedName>
        <fullName evidence="1">Uncharacterized protein</fullName>
    </submittedName>
</protein>
<comment type="caution">
    <text evidence="1">The sequence shown here is derived from an EMBL/GenBank/DDBJ whole genome shotgun (WGS) entry which is preliminary data.</text>
</comment>
<dbReference type="AlphaFoldDB" id="A0A917AMW8"/>
<gene>
    <name evidence="1" type="ORF">GCM10007140_10340</name>
</gene>
<evidence type="ECO:0000313" key="1">
    <source>
        <dbReference type="EMBL" id="GGE62023.1"/>
    </source>
</evidence>